<feature type="domain" description="Uracil-DNA glycosylase-like" evidence="8">
    <location>
        <begin position="68"/>
        <end position="215"/>
    </location>
</feature>
<evidence type="ECO:0000256" key="7">
    <source>
        <dbReference type="ARBA" id="ARBA00023204"/>
    </source>
</evidence>
<dbReference type="SMART" id="SM00986">
    <property type="entry name" value="UDG"/>
    <property type="match status" value="1"/>
</dbReference>
<dbReference type="PANTHER" id="PTHR33693">
    <property type="entry name" value="TYPE-5 URACIL-DNA GLYCOSYLASE"/>
    <property type="match status" value="1"/>
</dbReference>
<dbReference type="CDD" id="cd10030">
    <property type="entry name" value="UDG-F4_TTUDGA_SPO1dp_like"/>
    <property type="match status" value="1"/>
</dbReference>
<evidence type="ECO:0000259" key="8">
    <source>
        <dbReference type="SMART" id="SM00986"/>
    </source>
</evidence>
<keyword evidence="3" id="KW-0227">DNA damage</keyword>
<evidence type="ECO:0000256" key="5">
    <source>
        <dbReference type="ARBA" id="ARBA00023004"/>
    </source>
</evidence>
<keyword evidence="7" id="KW-0234">DNA repair</keyword>
<dbReference type="SMART" id="SM00987">
    <property type="entry name" value="UreE_C"/>
    <property type="match status" value="1"/>
</dbReference>
<keyword evidence="6" id="KW-0411">Iron-sulfur</keyword>
<organism evidence="9">
    <name type="scientific">hydrothermal vent metagenome</name>
    <dbReference type="NCBI Taxonomy" id="652676"/>
    <lineage>
        <taxon>unclassified sequences</taxon>
        <taxon>metagenomes</taxon>
        <taxon>ecological metagenomes</taxon>
    </lineage>
</organism>
<dbReference type="GO" id="GO:0006281">
    <property type="term" value="P:DNA repair"/>
    <property type="evidence" value="ECO:0007669"/>
    <property type="project" value="UniProtKB-KW"/>
</dbReference>
<dbReference type="InterPro" id="IPR051536">
    <property type="entry name" value="UDG_Type-4/5"/>
</dbReference>
<keyword evidence="5" id="KW-0408">Iron</keyword>
<accession>A0A1W1BYZ8</accession>
<dbReference type="EMBL" id="FPHG01000037">
    <property type="protein sequence ID" value="SFV58707.1"/>
    <property type="molecule type" value="Genomic_DNA"/>
</dbReference>
<dbReference type="PANTHER" id="PTHR33693:SF1">
    <property type="entry name" value="TYPE-4 URACIL-DNA GLYCOSYLASE"/>
    <property type="match status" value="1"/>
</dbReference>
<dbReference type="GO" id="GO:0046872">
    <property type="term" value="F:metal ion binding"/>
    <property type="evidence" value="ECO:0007669"/>
    <property type="project" value="UniProtKB-KW"/>
</dbReference>
<dbReference type="AlphaFoldDB" id="A0A1W1BYZ8"/>
<dbReference type="GO" id="GO:0051539">
    <property type="term" value="F:4 iron, 4 sulfur cluster binding"/>
    <property type="evidence" value="ECO:0007669"/>
    <property type="project" value="UniProtKB-KW"/>
</dbReference>
<evidence type="ECO:0000313" key="9">
    <source>
        <dbReference type="EMBL" id="SFV58707.1"/>
    </source>
</evidence>
<evidence type="ECO:0000256" key="3">
    <source>
        <dbReference type="ARBA" id="ARBA00022763"/>
    </source>
</evidence>
<dbReference type="Gene3D" id="3.40.470.10">
    <property type="entry name" value="Uracil-DNA glycosylase-like domain"/>
    <property type="match status" value="1"/>
</dbReference>
<sequence>MKNLRNALLLKQLYQLKQLGYKYSNISTAPPKKEPLDIKEIRDITILKEEALVCNLCDLSKNRKNVMFGEGNFNAEIMFISDNINFTQESSNNLFSGRSGELLSNMIEKVLLIPKSKIYFTNLVKCRPYNNKKITSIEAHTCLFYLKKEIELIRPRIVVTLGIDAYNYLTGESAKLENIRGKSQTRDNYIIVPTFHLNHLLREPSAKRFAFEDMKLIKSLMD</sequence>
<proteinExistence type="predicted"/>
<gene>
    <name evidence="9" type="ORF">MNB_SV-9-1130</name>
</gene>
<evidence type="ECO:0000256" key="6">
    <source>
        <dbReference type="ARBA" id="ARBA00023014"/>
    </source>
</evidence>
<dbReference type="GO" id="GO:0097506">
    <property type="term" value="F:deaminated base DNA N-glycosylase activity"/>
    <property type="evidence" value="ECO:0007669"/>
    <property type="project" value="UniProtKB-ARBA"/>
</dbReference>
<evidence type="ECO:0000256" key="1">
    <source>
        <dbReference type="ARBA" id="ARBA00022485"/>
    </source>
</evidence>
<dbReference type="Pfam" id="PF03167">
    <property type="entry name" value="UDG"/>
    <property type="match status" value="1"/>
</dbReference>
<keyword evidence="2" id="KW-0479">Metal-binding</keyword>
<evidence type="ECO:0000256" key="4">
    <source>
        <dbReference type="ARBA" id="ARBA00022801"/>
    </source>
</evidence>
<name>A0A1W1BYZ8_9ZZZZ</name>
<keyword evidence="1" id="KW-0004">4Fe-4S</keyword>
<reference evidence="9" key="1">
    <citation type="submission" date="2016-10" db="EMBL/GenBank/DDBJ databases">
        <authorList>
            <person name="de Groot N.N."/>
        </authorList>
    </citation>
    <scope>NUCLEOTIDE SEQUENCE</scope>
</reference>
<protein>
    <submittedName>
        <fullName evidence="9">Uracil-DNA glycosylase, family 4</fullName>
    </submittedName>
</protein>
<dbReference type="InterPro" id="IPR036895">
    <property type="entry name" value="Uracil-DNA_glycosylase-like_sf"/>
</dbReference>
<keyword evidence="4" id="KW-0378">Hydrolase</keyword>
<evidence type="ECO:0000256" key="2">
    <source>
        <dbReference type="ARBA" id="ARBA00022723"/>
    </source>
</evidence>
<dbReference type="InterPro" id="IPR005122">
    <property type="entry name" value="Uracil-DNA_glycosylase-like"/>
</dbReference>
<dbReference type="SUPFAM" id="SSF52141">
    <property type="entry name" value="Uracil-DNA glycosylase-like"/>
    <property type="match status" value="1"/>
</dbReference>